<dbReference type="PANTHER" id="PTHR43257:SF2">
    <property type="entry name" value="PYRUVATE DEHYDROGENASE E1 COMPONENT SUBUNIT BETA"/>
    <property type="match status" value="1"/>
</dbReference>
<dbReference type="STRING" id="1802619.A2797_01140"/>
<dbReference type="FunFam" id="3.40.50.970:FF:000001">
    <property type="entry name" value="Pyruvate dehydrogenase E1 beta subunit"/>
    <property type="match status" value="1"/>
</dbReference>
<evidence type="ECO:0000256" key="1">
    <source>
        <dbReference type="ARBA" id="ARBA00001964"/>
    </source>
</evidence>
<protein>
    <recommendedName>
        <fullName evidence="4">Transketolase-like pyrimidine-binding domain-containing protein</fullName>
    </recommendedName>
</protein>
<dbReference type="InterPro" id="IPR005475">
    <property type="entry name" value="Transketolase-like_Pyr-bd"/>
</dbReference>
<dbReference type="InterPro" id="IPR029061">
    <property type="entry name" value="THDP-binding"/>
</dbReference>
<name>A0A1F4VER2_UNCKA</name>
<gene>
    <name evidence="5" type="ORF">A2797_01140</name>
</gene>
<keyword evidence="2" id="KW-0560">Oxidoreductase</keyword>
<dbReference type="PANTHER" id="PTHR43257">
    <property type="entry name" value="PYRUVATE DEHYDROGENASE E1 COMPONENT BETA SUBUNIT"/>
    <property type="match status" value="1"/>
</dbReference>
<dbReference type="Pfam" id="PF02779">
    <property type="entry name" value="Transket_pyr"/>
    <property type="match status" value="1"/>
</dbReference>
<proteinExistence type="predicted"/>
<sequence length="324" mass="35596">MRNGRYDRAIREALSDAMRADPNVYLLGQDIRYGGVFGVTQTLLREFGPQRIVDTPLSENLILGEAIGSSLVGKRPVVEIQFADFVSVGFAMLTQFAASHYWRSGIPIPIVVRLPYGIKGAGGPYHSQSPEGWFLNIPGLKMVFPSTAQDAYGLLRTAIADPNPVLFFEHKGLYQRKEAMGQFAEPAEENEFIPFGQAVLKREGKDCLLVSYGAMVHLALDAATALAEEEIECSVLDLRTLVPLDRQQLTRLASEIGKVVIVHEAPRSGGPAGEIAQLIREADQRVIVERVASKDTPVPSSPNLEKDYLPKVDDIIKAVKKITK</sequence>
<dbReference type="SMART" id="SM00861">
    <property type="entry name" value="Transket_pyr"/>
    <property type="match status" value="1"/>
</dbReference>
<organism evidence="5 6">
    <name type="scientific">candidate division WWE3 bacterium RIFCSPHIGHO2_01_FULL_48_15</name>
    <dbReference type="NCBI Taxonomy" id="1802619"/>
    <lineage>
        <taxon>Bacteria</taxon>
        <taxon>Katanobacteria</taxon>
    </lineage>
</organism>
<evidence type="ECO:0000313" key="5">
    <source>
        <dbReference type="EMBL" id="OGC55654.1"/>
    </source>
</evidence>
<dbReference type="Pfam" id="PF02780">
    <property type="entry name" value="Transketolase_C"/>
    <property type="match status" value="1"/>
</dbReference>
<dbReference type="SUPFAM" id="SSF52518">
    <property type="entry name" value="Thiamin diphosphate-binding fold (THDP-binding)"/>
    <property type="match status" value="1"/>
</dbReference>
<dbReference type="GO" id="GO:0016491">
    <property type="term" value="F:oxidoreductase activity"/>
    <property type="evidence" value="ECO:0007669"/>
    <property type="project" value="UniProtKB-KW"/>
</dbReference>
<dbReference type="Gene3D" id="3.40.50.970">
    <property type="match status" value="1"/>
</dbReference>
<feature type="domain" description="Transketolase-like pyrimidine-binding" evidence="4">
    <location>
        <begin position="4"/>
        <end position="176"/>
    </location>
</feature>
<dbReference type="AlphaFoldDB" id="A0A1F4VER2"/>
<dbReference type="InterPro" id="IPR033248">
    <property type="entry name" value="Transketolase_C"/>
</dbReference>
<dbReference type="Gene3D" id="3.40.50.920">
    <property type="match status" value="1"/>
</dbReference>
<dbReference type="EMBL" id="MEVC01000008">
    <property type="protein sequence ID" value="OGC55654.1"/>
    <property type="molecule type" value="Genomic_DNA"/>
</dbReference>
<dbReference type="CDD" id="cd07036">
    <property type="entry name" value="TPP_PYR_E1-PDHc-beta_like"/>
    <property type="match status" value="1"/>
</dbReference>
<accession>A0A1F4VER2</accession>
<evidence type="ECO:0000256" key="2">
    <source>
        <dbReference type="ARBA" id="ARBA00023002"/>
    </source>
</evidence>
<dbReference type="InterPro" id="IPR009014">
    <property type="entry name" value="Transketo_C/PFOR_II"/>
</dbReference>
<comment type="caution">
    <text evidence="5">The sequence shown here is derived from an EMBL/GenBank/DDBJ whole genome shotgun (WGS) entry which is preliminary data.</text>
</comment>
<evidence type="ECO:0000256" key="3">
    <source>
        <dbReference type="ARBA" id="ARBA00023052"/>
    </source>
</evidence>
<evidence type="ECO:0000313" key="6">
    <source>
        <dbReference type="Proteomes" id="UP000179005"/>
    </source>
</evidence>
<dbReference type="SUPFAM" id="SSF52922">
    <property type="entry name" value="TK C-terminal domain-like"/>
    <property type="match status" value="1"/>
</dbReference>
<keyword evidence="3" id="KW-0786">Thiamine pyrophosphate</keyword>
<comment type="cofactor">
    <cofactor evidence="1">
        <name>thiamine diphosphate</name>
        <dbReference type="ChEBI" id="CHEBI:58937"/>
    </cofactor>
</comment>
<reference evidence="5 6" key="1">
    <citation type="journal article" date="2016" name="Nat. Commun.">
        <title>Thousands of microbial genomes shed light on interconnected biogeochemical processes in an aquifer system.</title>
        <authorList>
            <person name="Anantharaman K."/>
            <person name="Brown C.T."/>
            <person name="Hug L.A."/>
            <person name="Sharon I."/>
            <person name="Castelle C.J."/>
            <person name="Probst A.J."/>
            <person name="Thomas B.C."/>
            <person name="Singh A."/>
            <person name="Wilkins M.J."/>
            <person name="Karaoz U."/>
            <person name="Brodie E.L."/>
            <person name="Williams K.H."/>
            <person name="Hubbard S.S."/>
            <person name="Banfield J.F."/>
        </authorList>
    </citation>
    <scope>NUCLEOTIDE SEQUENCE [LARGE SCALE GENOMIC DNA]</scope>
</reference>
<dbReference type="Proteomes" id="UP000179005">
    <property type="component" value="Unassembled WGS sequence"/>
</dbReference>
<evidence type="ECO:0000259" key="4">
    <source>
        <dbReference type="SMART" id="SM00861"/>
    </source>
</evidence>